<name>A0AAD4UM82_OVIAM</name>
<accession>A0AAD4UM82</accession>
<evidence type="ECO:0000313" key="2">
    <source>
        <dbReference type="Proteomes" id="UP001214576"/>
    </source>
</evidence>
<reference evidence="1" key="1">
    <citation type="submission" date="2022-03" db="EMBL/GenBank/DDBJ databases">
        <title>Genomic analyses of argali, domestic sheep and their hybrids provide insights into chromosomal evolution, heterosis and genetic basis of agronomic traits.</title>
        <authorList>
            <person name="Li M."/>
        </authorList>
    </citation>
    <scope>NUCLEOTIDE SEQUENCE</scope>
    <source>
        <strain evidence="1">CAU-MHL-2022a</strain>
        <tissue evidence="1">Skin</tissue>
    </source>
</reference>
<evidence type="ECO:0000313" key="1">
    <source>
        <dbReference type="EMBL" id="KAI4547304.1"/>
    </source>
</evidence>
<keyword evidence="2" id="KW-1185">Reference proteome</keyword>
<proteinExistence type="predicted"/>
<sequence length="171" mass="18147">MKIQAVKRPRPKGQRMLSDLDPAAVVSARTGSVQTLAAWKLSFEDEISGREKTAWPPGDAHVVLSVGGCRGFCILGTNPELARDGRCKRCRLILAPDSTPAVLPPLLVFTYKPNPGAAVTSAGPAPPPVRAAAGHLRHDLSSTVIALSCSQQEPLPVAWCSRTQLVFGGYV</sequence>
<organism evidence="1 2">
    <name type="scientific">Ovis ammon polii</name>
    <dbReference type="NCBI Taxonomy" id="230172"/>
    <lineage>
        <taxon>Eukaryota</taxon>
        <taxon>Metazoa</taxon>
        <taxon>Chordata</taxon>
        <taxon>Craniata</taxon>
        <taxon>Vertebrata</taxon>
        <taxon>Euteleostomi</taxon>
        <taxon>Mammalia</taxon>
        <taxon>Eutheria</taxon>
        <taxon>Laurasiatheria</taxon>
        <taxon>Artiodactyla</taxon>
        <taxon>Ruminantia</taxon>
        <taxon>Pecora</taxon>
        <taxon>Bovidae</taxon>
        <taxon>Caprinae</taxon>
        <taxon>Ovis</taxon>
    </lineage>
</organism>
<dbReference type="EMBL" id="JAKZEL010000002">
    <property type="protein sequence ID" value="KAI4547304.1"/>
    <property type="molecule type" value="Genomic_DNA"/>
</dbReference>
<dbReference type="Proteomes" id="UP001214576">
    <property type="component" value="Unassembled WGS sequence"/>
</dbReference>
<protein>
    <submittedName>
        <fullName evidence="1">Uncharacterized protein</fullName>
    </submittedName>
</protein>
<dbReference type="AlphaFoldDB" id="A0AAD4UM82"/>
<comment type="caution">
    <text evidence="1">The sequence shown here is derived from an EMBL/GenBank/DDBJ whole genome shotgun (WGS) entry which is preliminary data.</text>
</comment>
<gene>
    <name evidence="1" type="ORF">MG293_003859</name>
</gene>